<keyword evidence="6" id="KW-0256">Endoplasmic reticulum</keyword>
<accession>A0A653BXM2</accession>
<evidence type="ECO:0000256" key="1">
    <source>
        <dbReference type="ARBA" id="ARBA00004115"/>
    </source>
</evidence>
<organism evidence="10 11">
    <name type="scientific">Callosobruchus maculatus</name>
    <name type="common">Southern cowpea weevil</name>
    <name type="synonym">Pulse bruchid</name>
    <dbReference type="NCBI Taxonomy" id="64391"/>
    <lineage>
        <taxon>Eukaryota</taxon>
        <taxon>Metazoa</taxon>
        <taxon>Ecdysozoa</taxon>
        <taxon>Arthropoda</taxon>
        <taxon>Hexapoda</taxon>
        <taxon>Insecta</taxon>
        <taxon>Pterygota</taxon>
        <taxon>Neoptera</taxon>
        <taxon>Endopterygota</taxon>
        <taxon>Coleoptera</taxon>
        <taxon>Polyphaga</taxon>
        <taxon>Cucujiformia</taxon>
        <taxon>Chrysomeloidea</taxon>
        <taxon>Chrysomelidae</taxon>
        <taxon>Bruchinae</taxon>
        <taxon>Bruchini</taxon>
        <taxon>Callosobruchus</taxon>
    </lineage>
</organism>
<name>A0A653BXM2_CALMS</name>
<evidence type="ECO:0000256" key="6">
    <source>
        <dbReference type="ARBA" id="ARBA00022824"/>
    </source>
</evidence>
<evidence type="ECO:0000313" key="10">
    <source>
        <dbReference type="EMBL" id="VEN39697.1"/>
    </source>
</evidence>
<dbReference type="PANTHER" id="PTHR21397">
    <property type="entry name" value="CHROMATIN COMPLEXES SUBUNIT BAP18-RELATED"/>
    <property type="match status" value="1"/>
</dbReference>
<evidence type="ECO:0000256" key="3">
    <source>
        <dbReference type="ARBA" id="ARBA00020105"/>
    </source>
</evidence>
<sequence>MIYCLSAFLVLLLSVQKSYSGNIEYDGSVTIRLQHALVALEDPTFTERGNVTIQSLRLGQATINQKPLSSEEQLQLRDLAAKNNFYQIKSIVTANDGSQKTFLSAVKACMLAESELDDRLSVSIDYMGRVIAVALIVASKSTCEGAVVPLEKLKHFTTSVYVRHTEPGPIPDTASYIQKLEREREAKEKGEVKDNRSFLAKYWMYIVPLVIVMVVSSATNPDAQQGSQ</sequence>
<dbReference type="OrthoDB" id="1894652at2759"/>
<evidence type="ECO:0000256" key="5">
    <source>
        <dbReference type="ARBA" id="ARBA00022729"/>
    </source>
</evidence>
<dbReference type="Pfam" id="PF21203">
    <property type="entry name" value="ECM10"/>
    <property type="match status" value="1"/>
</dbReference>
<dbReference type="PANTHER" id="PTHR21397:SF4">
    <property type="entry name" value="ER MEMBRANE PROTEIN COMPLEX SUBUNIT 10"/>
    <property type="match status" value="1"/>
</dbReference>
<evidence type="ECO:0000256" key="9">
    <source>
        <dbReference type="SAM" id="SignalP"/>
    </source>
</evidence>
<dbReference type="CDD" id="cd22209">
    <property type="entry name" value="EMC10"/>
    <property type="match status" value="1"/>
</dbReference>
<evidence type="ECO:0000256" key="8">
    <source>
        <dbReference type="ARBA" id="ARBA00023136"/>
    </source>
</evidence>
<protein>
    <recommendedName>
        <fullName evidence="3">ER membrane protein complex subunit 10</fullName>
    </recommendedName>
</protein>
<keyword evidence="11" id="KW-1185">Reference proteome</keyword>
<gene>
    <name evidence="10" type="ORF">CALMAC_LOCUS4129</name>
</gene>
<keyword evidence="8" id="KW-0472">Membrane</keyword>
<comment type="subcellular location">
    <subcellularLocation>
        <location evidence="1">Endoplasmic reticulum membrane</location>
        <topology evidence="1">Single-pass type I membrane protein</topology>
    </subcellularLocation>
</comment>
<dbReference type="GO" id="GO:0072546">
    <property type="term" value="C:EMC complex"/>
    <property type="evidence" value="ECO:0007669"/>
    <property type="project" value="TreeGrafter"/>
</dbReference>
<keyword evidence="5 9" id="KW-0732">Signal</keyword>
<feature type="signal peptide" evidence="9">
    <location>
        <begin position="1"/>
        <end position="20"/>
    </location>
</feature>
<evidence type="ECO:0000256" key="2">
    <source>
        <dbReference type="ARBA" id="ARBA00007695"/>
    </source>
</evidence>
<comment type="similarity">
    <text evidence="2">Belongs to the EMC10 family.</text>
</comment>
<proteinExistence type="inferred from homology"/>
<evidence type="ECO:0000256" key="4">
    <source>
        <dbReference type="ARBA" id="ARBA00022692"/>
    </source>
</evidence>
<dbReference type="EMBL" id="CAACVG010005860">
    <property type="protein sequence ID" value="VEN39697.1"/>
    <property type="molecule type" value="Genomic_DNA"/>
</dbReference>
<keyword evidence="7" id="KW-1133">Transmembrane helix</keyword>
<dbReference type="AlphaFoldDB" id="A0A653BXM2"/>
<dbReference type="Proteomes" id="UP000410492">
    <property type="component" value="Unassembled WGS sequence"/>
</dbReference>
<evidence type="ECO:0000313" key="11">
    <source>
        <dbReference type="Proteomes" id="UP000410492"/>
    </source>
</evidence>
<keyword evidence="4" id="KW-0812">Transmembrane</keyword>
<feature type="chain" id="PRO_5025038494" description="ER membrane protein complex subunit 10" evidence="9">
    <location>
        <begin position="21"/>
        <end position="228"/>
    </location>
</feature>
<reference evidence="10 11" key="1">
    <citation type="submission" date="2019-01" db="EMBL/GenBank/DDBJ databases">
        <authorList>
            <person name="Sayadi A."/>
        </authorList>
    </citation>
    <scope>NUCLEOTIDE SEQUENCE [LARGE SCALE GENOMIC DNA]</scope>
</reference>
<evidence type="ECO:0000256" key="7">
    <source>
        <dbReference type="ARBA" id="ARBA00022989"/>
    </source>
</evidence>